<organism evidence="2 3">
    <name type="scientific">Methanobrevibacter olleyae</name>
    <dbReference type="NCBI Taxonomy" id="294671"/>
    <lineage>
        <taxon>Archaea</taxon>
        <taxon>Methanobacteriati</taxon>
        <taxon>Methanobacteriota</taxon>
        <taxon>Methanomada group</taxon>
        <taxon>Methanobacteria</taxon>
        <taxon>Methanobacteriales</taxon>
        <taxon>Methanobacteriaceae</taxon>
        <taxon>Methanobrevibacter</taxon>
    </lineage>
</organism>
<comment type="caution">
    <text evidence="2">The sequence shown here is derived from an EMBL/GenBank/DDBJ whole genome shotgun (WGS) entry which is preliminary data.</text>
</comment>
<dbReference type="EMBL" id="SUTG01000049">
    <property type="protein sequence ID" value="MBE6513116.1"/>
    <property type="molecule type" value="Genomic_DNA"/>
</dbReference>
<evidence type="ECO:0000259" key="1">
    <source>
        <dbReference type="Pfam" id="PF14393"/>
    </source>
</evidence>
<evidence type="ECO:0000313" key="2">
    <source>
        <dbReference type="EMBL" id="MBE6513116.1"/>
    </source>
</evidence>
<protein>
    <submittedName>
        <fullName evidence="2">DUF4422 domain-containing protein</fullName>
    </submittedName>
</protein>
<dbReference type="InterPro" id="IPR025536">
    <property type="entry name" value="DUF4422"/>
</dbReference>
<gene>
    <name evidence="2" type="ORF">E7Z75_08265</name>
</gene>
<dbReference type="AlphaFoldDB" id="A0A8T3VYU0"/>
<sequence>MKIQVYVVSHSEEDIRDIDANDIYVPLFVGRDGKDNLGFVSDDTGDNISSKNASYCELTGLYWMWKNSTADIIGLVHYRRYFAKWRLGKRLERKELEKIFEEYDIILPKKTTALLGSVY</sequence>
<dbReference type="Pfam" id="PF14393">
    <property type="entry name" value="DUF4422"/>
    <property type="match status" value="1"/>
</dbReference>
<name>A0A8T3VYU0_METOL</name>
<dbReference type="Proteomes" id="UP000732619">
    <property type="component" value="Unassembled WGS sequence"/>
</dbReference>
<accession>A0A8T3VYU0</accession>
<reference evidence="2" key="1">
    <citation type="submission" date="2019-04" db="EMBL/GenBank/DDBJ databases">
        <title>Evolution of Biomass-Degrading Anaerobic Consortia Revealed by Metagenomics.</title>
        <authorList>
            <person name="Peng X."/>
        </authorList>
    </citation>
    <scope>NUCLEOTIDE SEQUENCE</scope>
    <source>
        <strain evidence="2">SIG14</strain>
    </source>
</reference>
<feature type="domain" description="DUF4422" evidence="1">
    <location>
        <begin position="5"/>
        <end position="114"/>
    </location>
</feature>
<feature type="non-terminal residue" evidence="2">
    <location>
        <position position="119"/>
    </location>
</feature>
<evidence type="ECO:0000313" key="3">
    <source>
        <dbReference type="Proteomes" id="UP000732619"/>
    </source>
</evidence>
<proteinExistence type="predicted"/>